<dbReference type="AlphaFoldDB" id="A0A7Y0BR02"/>
<dbReference type="RefSeq" id="WP_169493539.1">
    <property type="nucleotide sequence ID" value="NZ_JABBGM010000004.1"/>
</dbReference>
<dbReference type="Proteomes" id="UP000583556">
    <property type="component" value="Unassembled WGS sequence"/>
</dbReference>
<gene>
    <name evidence="2" type="ORF">HHL27_11510</name>
</gene>
<protein>
    <submittedName>
        <fullName evidence="2">TraB/GumN family protein</fullName>
    </submittedName>
</protein>
<keyword evidence="1" id="KW-0732">Signal</keyword>
<dbReference type="PANTHER" id="PTHR40590:SF1">
    <property type="entry name" value="CYTOPLASMIC PROTEIN"/>
    <property type="match status" value="1"/>
</dbReference>
<proteinExistence type="predicted"/>
<accession>A0A7Y0BR02</accession>
<evidence type="ECO:0000313" key="3">
    <source>
        <dbReference type="Proteomes" id="UP000583556"/>
    </source>
</evidence>
<dbReference type="Pfam" id="PF01963">
    <property type="entry name" value="TraB_PrgY_gumN"/>
    <property type="match status" value="1"/>
</dbReference>
<dbReference type="InterPro" id="IPR047111">
    <property type="entry name" value="YbaP-like"/>
</dbReference>
<dbReference type="EMBL" id="JABBGM010000004">
    <property type="protein sequence ID" value="NML94291.1"/>
    <property type="molecule type" value="Genomic_DNA"/>
</dbReference>
<organism evidence="2 3">
    <name type="scientific">Novosphingobium olei</name>
    <dbReference type="NCBI Taxonomy" id="2728851"/>
    <lineage>
        <taxon>Bacteria</taxon>
        <taxon>Pseudomonadati</taxon>
        <taxon>Pseudomonadota</taxon>
        <taxon>Alphaproteobacteria</taxon>
        <taxon>Sphingomonadales</taxon>
        <taxon>Sphingomonadaceae</taxon>
        <taxon>Novosphingobium</taxon>
    </lineage>
</organism>
<keyword evidence="3" id="KW-1185">Reference proteome</keyword>
<evidence type="ECO:0000256" key="1">
    <source>
        <dbReference type="SAM" id="SignalP"/>
    </source>
</evidence>
<sequence length="294" mass="32033">MNRAIRLVLAVLLLAGCHAPATPTEAAPKVALWEISDDTGAVHGWLFGTVHALPASLHWQRPAIERALGSADRLVLEIGQPLDEKVAGEAMGRVAFTDGLPPVSQRVGPKYRDALAKVYRKLNLSDDQFKDQEDWAVALQIAAISGQKEGMMPDSGVEPELRRMNGARPVEGLETLDGQFGVFDRLPARAQQVLLEQVAVEATDDKDDEADLMQLWLRGDELGIARESTTGFLADAQLHEALLTGRNRAWADEIDAMLKRGARPFIAVGAAHVAGSDGLPRMLMARGWKVRRVD</sequence>
<feature type="signal peptide" evidence="1">
    <location>
        <begin position="1"/>
        <end position="26"/>
    </location>
</feature>
<comment type="caution">
    <text evidence="2">The sequence shown here is derived from an EMBL/GenBank/DDBJ whole genome shotgun (WGS) entry which is preliminary data.</text>
</comment>
<reference evidence="2 3" key="1">
    <citation type="submission" date="2020-04" db="EMBL/GenBank/DDBJ databases">
        <title>Novosphingobium sp. TW-4 isolated from soil.</title>
        <authorList>
            <person name="Dahal R.H."/>
            <person name="Chaudhary D.K."/>
        </authorList>
    </citation>
    <scope>NUCLEOTIDE SEQUENCE [LARGE SCALE GENOMIC DNA]</scope>
    <source>
        <strain evidence="2 3">TW-4</strain>
    </source>
</reference>
<name>A0A7Y0BR02_9SPHN</name>
<dbReference type="InterPro" id="IPR002816">
    <property type="entry name" value="TraB/PrgY/GumN_fam"/>
</dbReference>
<evidence type="ECO:0000313" key="2">
    <source>
        <dbReference type="EMBL" id="NML94291.1"/>
    </source>
</evidence>
<dbReference type="CDD" id="cd14789">
    <property type="entry name" value="Tiki"/>
    <property type="match status" value="1"/>
</dbReference>
<feature type="chain" id="PRO_5030580612" evidence="1">
    <location>
        <begin position="27"/>
        <end position="294"/>
    </location>
</feature>
<dbReference type="PROSITE" id="PS51257">
    <property type="entry name" value="PROKAR_LIPOPROTEIN"/>
    <property type="match status" value="1"/>
</dbReference>
<dbReference type="PANTHER" id="PTHR40590">
    <property type="entry name" value="CYTOPLASMIC PROTEIN-RELATED"/>
    <property type="match status" value="1"/>
</dbReference>